<keyword evidence="1" id="KW-1133">Transmembrane helix</keyword>
<comment type="caution">
    <text evidence="2">The sequence shown here is derived from an EMBL/GenBank/DDBJ whole genome shotgun (WGS) entry which is preliminary data.</text>
</comment>
<organism evidence="2 3">
    <name type="scientific">Natranaerovirga hydrolytica</name>
    <dbReference type="NCBI Taxonomy" id="680378"/>
    <lineage>
        <taxon>Bacteria</taxon>
        <taxon>Bacillati</taxon>
        <taxon>Bacillota</taxon>
        <taxon>Clostridia</taxon>
        <taxon>Lachnospirales</taxon>
        <taxon>Natranaerovirgaceae</taxon>
        <taxon>Natranaerovirga</taxon>
    </lineage>
</organism>
<name>A0A4R1MPY8_9FIRM</name>
<dbReference type="AlphaFoldDB" id="A0A4R1MPY8"/>
<dbReference type="InterPro" id="IPR032531">
    <property type="entry name" value="DUF4956"/>
</dbReference>
<feature type="transmembrane region" description="Helical" evidence="1">
    <location>
        <begin position="21"/>
        <end position="41"/>
    </location>
</feature>
<dbReference type="Proteomes" id="UP000294545">
    <property type="component" value="Unassembled WGS sequence"/>
</dbReference>
<evidence type="ECO:0000313" key="3">
    <source>
        <dbReference type="Proteomes" id="UP000294545"/>
    </source>
</evidence>
<feature type="transmembrane region" description="Helical" evidence="1">
    <location>
        <begin position="53"/>
        <end position="79"/>
    </location>
</feature>
<gene>
    <name evidence="2" type="ORF">EDC19_1597</name>
</gene>
<feature type="transmembrane region" description="Helical" evidence="1">
    <location>
        <begin position="100"/>
        <end position="118"/>
    </location>
</feature>
<dbReference type="OrthoDB" id="9803265at2"/>
<protein>
    <submittedName>
        <fullName evidence="2">Uncharacterized protein DUF4956</fullName>
    </submittedName>
</protein>
<keyword evidence="1" id="KW-0472">Membrane</keyword>
<dbReference type="RefSeq" id="WP_132282309.1">
    <property type="nucleotide sequence ID" value="NZ_SMGQ01000012.1"/>
</dbReference>
<sequence length="229" mass="25495">MQAINEIFKFNDIATKATISEVVITMAVSFMLSLIISFVYKKTYKGQYYSQDFVHTLVIIGVVISIIIVAIGSNIARAFSLAGALSIIRFRSSITNPRDIAFIFFVMGAGLATGAGLLVPAIVFAFILSFLIYILYLTNYGVKEDKYKTLKITIPENLNYEGLFDEVFESYHLDYKLLSVSTVSLGTLFELVYSVRTTEGVNDKEIIDDIRAINGNLNVSLILDAQTFE</sequence>
<keyword evidence="3" id="KW-1185">Reference proteome</keyword>
<evidence type="ECO:0000256" key="1">
    <source>
        <dbReference type="SAM" id="Phobius"/>
    </source>
</evidence>
<feature type="transmembrane region" description="Helical" evidence="1">
    <location>
        <begin position="124"/>
        <end position="142"/>
    </location>
</feature>
<dbReference type="Pfam" id="PF16316">
    <property type="entry name" value="DUF4956"/>
    <property type="match status" value="1"/>
</dbReference>
<reference evidence="2 3" key="1">
    <citation type="submission" date="2019-03" db="EMBL/GenBank/DDBJ databases">
        <title>Genomic Encyclopedia of Type Strains, Phase IV (KMG-IV): sequencing the most valuable type-strain genomes for metagenomic binning, comparative biology and taxonomic classification.</title>
        <authorList>
            <person name="Goeker M."/>
        </authorList>
    </citation>
    <scope>NUCLEOTIDE SEQUENCE [LARGE SCALE GENOMIC DNA]</scope>
    <source>
        <strain evidence="2 3">DSM 24176</strain>
    </source>
</reference>
<keyword evidence="1" id="KW-0812">Transmembrane</keyword>
<accession>A0A4R1MPY8</accession>
<dbReference type="EMBL" id="SMGQ01000012">
    <property type="protein sequence ID" value="TCK93404.1"/>
    <property type="molecule type" value="Genomic_DNA"/>
</dbReference>
<evidence type="ECO:0000313" key="2">
    <source>
        <dbReference type="EMBL" id="TCK93404.1"/>
    </source>
</evidence>
<proteinExistence type="predicted"/>